<evidence type="ECO:0000256" key="4">
    <source>
        <dbReference type="HAMAP-Rule" id="MF_00171"/>
    </source>
</evidence>
<dbReference type="GO" id="GO:0003723">
    <property type="term" value="F:RNA binding"/>
    <property type="evidence" value="ECO:0007669"/>
    <property type="project" value="InterPro"/>
</dbReference>
<dbReference type="Pfam" id="PF01416">
    <property type="entry name" value="PseudoU_synth_1"/>
    <property type="match status" value="2"/>
</dbReference>
<dbReference type="NCBIfam" id="TIGR00071">
    <property type="entry name" value="hisT_truA"/>
    <property type="match status" value="1"/>
</dbReference>
<dbReference type="InterPro" id="IPR020094">
    <property type="entry name" value="TruA/RsuA/RluB/E/F_N"/>
</dbReference>
<organism evidence="9 10">
    <name type="scientific">Desulfofustis glycolicus DSM 9705</name>
    <dbReference type="NCBI Taxonomy" id="1121409"/>
    <lineage>
        <taxon>Bacteria</taxon>
        <taxon>Pseudomonadati</taxon>
        <taxon>Thermodesulfobacteriota</taxon>
        <taxon>Desulfobulbia</taxon>
        <taxon>Desulfobulbales</taxon>
        <taxon>Desulfocapsaceae</taxon>
        <taxon>Desulfofustis</taxon>
    </lineage>
</organism>
<name>A0A1M5VTZ6_9BACT</name>
<evidence type="ECO:0000256" key="6">
    <source>
        <dbReference type="PIRSR" id="PIRSR001430-2"/>
    </source>
</evidence>
<dbReference type="GO" id="GO:0031119">
    <property type="term" value="P:tRNA pseudouridine synthesis"/>
    <property type="evidence" value="ECO:0007669"/>
    <property type="project" value="UniProtKB-UniRule"/>
</dbReference>
<dbReference type="CDD" id="cd02570">
    <property type="entry name" value="PseudoU_synth_EcTruA"/>
    <property type="match status" value="1"/>
</dbReference>
<evidence type="ECO:0000256" key="1">
    <source>
        <dbReference type="ARBA" id="ARBA00009375"/>
    </source>
</evidence>
<proteinExistence type="inferred from homology"/>
<feature type="domain" description="Pseudouridine synthase I TruA alpha/beta" evidence="8">
    <location>
        <begin position="8"/>
        <end position="103"/>
    </location>
</feature>
<dbReference type="InterPro" id="IPR020097">
    <property type="entry name" value="PsdUridine_synth_TruA_a/b_dom"/>
</dbReference>
<gene>
    <name evidence="4" type="primary">truA</name>
    <name evidence="9" type="ORF">SAMN02745124_01917</name>
</gene>
<feature type="active site" description="Nucleophile" evidence="4 5">
    <location>
        <position position="52"/>
    </location>
</feature>
<dbReference type="Gene3D" id="3.30.70.660">
    <property type="entry name" value="Pseudouridine synthase I, catalytic domain, C-terminal subdomain"/>
    <property type="match status" value="1"/>
</dbReference>
<comment type="similarity">
    <text evidence="1 4 7">Belongs to the tRNA pseudouridine synthase TruA family.</text>
</comment>
<evidence type="ECO:0000313" key="9">
    <source>
        <dbReference type="EMBL" id="SHH78742.1"/>
    </source>
</evidence>
<dbReference type="SUPFAM" id="SSF55120">
    <property type="entry name" value="Pseudouridine synthase"/>
    <property type="match status" value="1"/>
</dbReference>
<keyword evidence="2 4" id="KW-0819">tRNA processing</keyword>
<dbReference type="RefSeq" id="WP_073375532.1">
    <property type="nucleotide sequence ID" value="NZ_FQXS01000009.1"/>
</dbReference>
<dbReference type="OrthoDB" id="9811823at2"/>
<evidence type="ECO:0000259" key="8">
    <source>
        <dbReference type="Pfam" id="PF01416"/>
    </source>
</evidence>
<evidence type="ECO:0000256" key="2">
    <source>
        <dbReference type="ARBA" id="ARBA00022694"/>
    </source>
</evidence>
<accession>A0A1M5VTZ6</accession>
<comment type="caution">
    <text evidence="4">Lacks conserved residue(s) required for the propagation of feature annotation.</text>
</comment>
<dbReference type="InterPro" id="IPR020103">
    <property type="entry name" value="PsdUridine_synth_cat_dom_sf"/>
</dbReference>
<comment type="function">
    <text evidence="4">Formation of pseudouridine at positions 38, 39 and 40 in the anticodon stem and loop of transfer RNAs.</text>
</comment>
<dbReference type="EMBL" id="FQXS01000009">
    <property type="protein sequence ID" value="SHH78742.1"/>
    <property type="molecule type" value="Genomic_DNA"/>
</dbReference>
<sequence length="255" mass="28043">MRTIKLVIAYDGTGYCGWQRQTNGPSIQQELERAASIICNRQITVHGAGRTDAGVHAVGMTAHFSIATALSCRVLQKGLNALLPEDIRITAAEDEATGFHARFSALAKTYRYTFFTGPVLCPLRRLTTYHLPYPVSLEAITACLEIICGTHDFSSFETAGSRDKSRTSGRGAIRTIFRATIEEADPGFFQLLITGDGFLRHMVRNLAGTLLEVGRGKRDVPEFSAILQARDRNLAGATAPAHGLTLLKVHYRYDW</sequence>
<dbReference type="AlphaFoldDB" id="A0A1M5VTZ6"/>
<dbReference type="InterPro" id="IPR001406">
    <property type="entry name" value="PsdUridine_synth_TruA"/>
</dbReference>
<dbReference type="PIRSF" id="PIRSF001430">
    <property type="entry name" value="tRNA_psdUrid_synth"/>
    <property type="match status" value="1"/>
</dbReference>
<protein>
    <recommendedName>
        <fullName evidence="4">tRNA pseudouridine synthase A</fullName>
        <ecNumber evidence="4">5.4.99.12</ecNumber>
    </recommendedName>
    <alternativeName>
        <fullName evidence="4">tRNA pseudouridine(38-40) synthase</fullName>
    </alternativeName>
    <alternativeName>
        <fullName evidence="4">tRNA pseudouridylate synthase I</fullName>
    </alternativeName>
    <alternativeName>
        <fullName evidence="4">tRNA-uridine isomerase I</fullName>
    </alternativeName>
</protein>
<dbReference type="Gene3D" id="3.30.70.580">
    <property type="entry name" value="Pseudouridine synthase I, catalytic domain, N-terminal subdomain"/>
    <property type="match status" value="1"/>
</dbReference>
<dbReference type="HAMAP" id="MF_00171">
    <property type="entry name" value="TruA"/>
    <property type="match status" value="1"/>
</dbReference>
<dbReference type="FunFam" id="3.30.70.580:FF:000001">
    <property type="entry name" value="tRNA pseudouridine synthase A"/>
    <property type="match status" value="1"/>
</dbReference>
<dbReference type="GO" id="GO:0160147">
    <property type="term" value="F:tRNA pseudouridine(38-40) synthase activity"/>
    <property type="evidence" value="ECO:0007669"/>
    <property type="project" value="UniProtKB-EC"/>
</dbReference>
<reference evidence="9 10" key="1">
    <citation type="submission" date="2016-11" db="EMBL/GenBank/DDBJ databases">
        <authorList>
            <person name="Jaros S."/>
            <person name="Januszkiewicz K."/>
            <person name="Wedrychowicz H."/>
        </authorList>
    </citation>
    <scope>NUCLEOTIDE SEQUENCE [LARGE SCALE GENOMIC DNA]</scope>
    <source>
        <strain evidence="9 10">DSM 9705</strain>
    </source>
</reference>
<dbReference type="STRING" id="1121409.SAMN02745124_01917"/>
<dbReference type="PANTHER" id="PTHR11142:SF0">
    <property type="entry name" value="TRNA PSEUDOURIDINE SYNTHASE-LIKE 1"/>
    <property type="match status" value="1"/>
</dbReference>
<comment type="catalytic activity">
    <reaction evidence="4 7">
        <text>uridine(38/39/40) in tRNA = pseudouridine(38/39/40) in tRNA</text>
        <dbReference type="Rhea" id="RHEA:22376"/>
        <dbReference type="Rhea" id="RHEA-COMP:10085"/>
        <dbReference type="Rhea" id="RHEA-COMP:10087"/>
        <dbReference type="ChEBI" id="CHEBI:65314"/>
        <dbReference type="ChEBI" id="CHEBI:65315"/>
        <dbReference type="EC" id="5.4.99.12"/>
    </reaction>
</comment>
<evidence type="ECO:0000313" key="10">
    <source>
        <dbReference type="Proteomes" id="UP000184139"/>
    </source>
</evidence>
<feature type="domain" description="Pseudouridine synthase I TruA alpha/beta" evidence="8">
    <location>
        <begin position="148"/>
        <end position="251"/>
    </location>
</feature>
<evidence type="ECO:0000256" key="7">
    <source>
        <dbReference type="RuleBase" id="RU003792"/>
    </source>
</evidence>
<evidence type="ECO:0000256" key="3">
    <source>
        <dbReference type="ARBA" id="ARBA00023235"/>
    </source>
</evidence>
<dbReference type="Proteomes" id="UP000184139">
    <property type="component" value="Unassembled WGS sequence"/>
</dbReference>
<dbReference type="PANTHER" id="PTHR11142">
    <property type="entry name" value="PSEUDOURIDYLATE SYNTHASE"/>
    <property type="match status" value="1"/>
</dbReference>
<evidence type="ECO:0000256" key="5">
    <source>
        <dbReference type="PIRSR" id="PIRSR001430-1"/>
    </source>
</evidence>
<feature type="binding site" evidence="4 6">
    <location>
        <position position="110"/>
    </location>
    <ligand>
        <name>substrate</name>
    </ligand>
</feature>
<dbReference type="InterPro" id="IPR020095">
    <property type="entry name" value="PsdUridine_synth_TruA_C"/>
</dbReference>
<dbReference type="EC" id="5.4.99.12" evidence="4"/>
<keyword evidence="10" id="KW-1185">Reference proteome</keyword>
<comment type="subunit">
    <text evidence="4">Homodimer.</text>
</comment>
<keyword evidence="3 4" id="KW-0413">Isomerase</keyword>